<dbReference type="Pfam" id="PF00892">
    <property type="entry name" value="EamA"/>
    <property type="match status" value="2"/>
</dbReference>
<evidence type="ECO:0000256" key="4">
    <source>
        <dbReference type="ARBA" id="ARBA00022692"/>
    </source>
</evidence>
<sequence length="290" mass="30927">MKLHILLVLFAAILWGTTGTAQALAPHEATPLVVGALRLLIGGGALFIYISFQRNVSLKKLPKIPLLISAMAMALYQPFFFTGVDLTGVAIGTVVAICSAPVFAGVIEWLWYKRLPDWVWGISTLLAVLGCTLLFQSGEQVVFNPIGMLCALVAGLSFAVYTFVSKTLVETHPPDVVVALVFTTAAIFLLPLLFMADLSWTLQWSGTLSILHLGLIATSLAYLLFARGLKGVTASTAVTLALAEPLTASLLGIGLLGEAINWLSGIGLALLIIGLLILSNKERIKKRTVT</sequence>
<proteinExistence type="inferred from homology"/>
<evidence type="ECO:0000256" key="7">
    <source>
        <dbReference type="SAM" id="Phobius"/>
    </source>
</evidence>
<keyword evidence="4 7" id="KW-0812">Transmembrane</keyword>
<gene>
    <name evidence="10" type="ORF">SAMN05216362_11649</name>
</gene>
<accession>A0A1H9GSL3</accession>
<dbReference type="InterPro" id="IPR050638">
    <property type="entry name" value="AA-Vitamin_Transporters"/>
</dbReference>
<evidence type="ECO:0000313" key="11">
    <source>
        <dbReference type="Proteomes" id="UP000199427"/>
    </source>
</evidence>
<comment type="subcellular location">
    <subcellularLocation>
        <location evidence="1">Cell membrane</location>
        <topology evidence="1">Multi-pass membrane protein</topology>
    </subcellularLocation>
</comment>
<keyword evidence="3" id="KW-1003">Cell membrane</keyword>
<evidence type="ECO:0000256" key="3">
    <source>
        <dbReference type="ARBA" id="ARBA00022475"/>
    </source>
</evidence>
<keyword evidence="11" id="KW-1185">Reference proteome</keyword>
<dbReference type="PANTHER" id="PTHR32322">
    <property type="entry name" value="INNER MEMBRANE TRANSPORTER"/>
    <property type="match status" value="1"/>
</dbReference>
<dbReference type="AlphaFoldDB" id="A0A1H9GSL3"/>
<reference evidence="10 11" key="1">
    <citation type="submission" date="2016-10" db="EMBL/GenBank/DDBJ databases">
        <authorList>
            <person name="de Groot N.N."/>
        </authorList>
    </citation>
    <scope>NUCLEOTIDE SEQUENCE [LARGE SCALE GENOMIC DNA]</scope>
    <source>
        <strain evidence="10 11">DSM 21633</strain>
    </source>
</reference>
<evidence type="ECO:0000256" key="5">
    <source>
        <dbReference type="ARBA" id="ARBA00022989"/>
    </source>
</evidence>
<feature type="transmembrane region" description="Helical" evidence="7">
    <location>
        <begin position="176"/>
        <end position="196"/>
    </location>
</feature>
<dbReference type="OrthoDB" id="9787117at2"/>
<feature type="chain" id="PRO_5011680560" evidence="8">
    <location>
        <begin position="24"/>
        <end position="290"/>
    </location>
</feature>
<dbReference type="InterPro" id="IPR037185">
    <property type="entry name" value="EmrE-like"/>
</dbReference>
<feature type="signal peptide" evidence="8">
    <location>
        <begin position="1"/>
        <end position="23"/>
    </location>
</feature>
<organism evidence="10 11">
    <name type="scientific">Piscibacillus halophilus</name>
    <dbReference type="NCBI Taxonomy" id="571933"/>
    <lineage>
        <taxon>Bacteria</taxon>
        <taxon>Bacillati</taxon>
        <taxon>Bacillota</taxon>
        <taxon>Bacilli</taxon>
        <taxon>Bacillales</taxon>
        <taxon>Bacillaceae</taxon>
        <taxon>Piscibacillus</taxon>
    </lineage>
</organism>
<feature type="transmembrane region" description="Helical" evidence="7">
    <location>
        <begin position="259"/>
        <end position="278"/>
    </location>
</feature>
<evidence type="ECO:0000256" key="1">
    <source>
        <dbReference type="ARBA" id="ARBA00004651"/>
    </source>
</evidence>
<feature type="transmembrane region" description="Helical" evidence="7">
    <location>
        <begin position="202"/>
        <end position="225"/>
    </location>
</feature>
<feature type="transmembrane region" description="Helical" evidence="7">
    <location>
        <begin position="232"/>
        <end position="253"/>
    </location>
</feature>
<dbReference type="RefSeq" id="WP_091773656.1">
    <property type="nucleotide sequence ID" value="NZ_CAESCL010000026.1"/>
</dbReference>
<keyword evidence="8" id="KW-0732">Signal</keyword>
<feature type="domain" description="EamA" evidence="9">
    <location>
        <begin position="5"/>
        <end position="135"/>
    </location>
</feature>
<evidence type="ECO:0000313" key="10">
    <source>
        <dbReference type="EMBL" id="SEQ53106.1"/>
    </source>
</evidence>
<evidence type="ECO:0000256" key="8">
    <source>
        <dbReference type="SAM" id="SignalP"/>
    </source>
</evidence>
<feature type="transmembrane region" description="Helical" evidence="7">
    <location>
        <begin position="142"/>
        <end position="164"/>
    </location>
</feature>
<feature type="domain" description="EamA" evidence="9">
    <location>
        <begin position="146"/>
        <end position="279"/>
    </location>
</feature>
<dbReference type="SUPFAM" id="SSF103481">
    <property type="entry name" value="Multidrug resistance efflux transporter EmrE"/>
    <property type="match status" value="2"/>
</dbReference>
<dbReference type="EMBL" id="FOES01000016">
    <property type="protein sequence ID" value="SEQ53106.1"/>
    <property type="molecule type" value="Genomic_DNA"/>
</dbReference>
<protein>
    <submittedName>
        <fullName evidence="10">Drug/metabolite transporter, DME family</fullName>
    </submittedName>
</protein>
<evidence type="ECO:0000256" key="6">
    <source>
        <dbReference type="ARBA" id="ARBA00023136"/>
    </source>
</evidence>
<keyword evidence="5 7" id="KW-1133">Transmembrane helix</keyword>
<name>A0A1H9GSL3_9BACI</name>
<dbReference type="Proteomes" id="UP000199427">
    <property type="component" value="Unassembled WGS sequence"/>
</dbReference>
<feature type="transmembrane region" description="Helical" evidence="7">
    <location>
        <begin position="118"/>
        <end position="136"/>
    </location>
</feature>
<dbReference type="PANTHER" id="PTHR32322:SF18">
    <property type="entry name" value="S-ADENOSYLMETHIONINE_S-ADENOSYLHOMOCYSTEINE TRANSPORTER"/>
    <property type="match status" value="1"/>
</dbReference>
<dbReference type="STRING" id="571933.SAMN05216362_11649"/>
<feature type="transmembrane region" description="Helical" evidence="7">
    <location>
        <begin position="33"/>
        <end position="52"/>
    </location>
</feature>
<comment type="similarity">
    <text evidence="2">Belongs to the EamA transporter family.</text>
</comment>
<dbReference type="InterPro" id="IPR000620">
    <property type="entry name" value="EamA_dom"/>
</dbReference>
<feature type="transmembrane region" description="Helical" evidence="7">
    <location>
        <begin position="89"/>
        <end position="111"/>
    </location>
</feature>
<dbReference type="GO" id="GO:0005886">
    <property type="term" value="C:plasma membrane"/>
    <property type="evidence" value="ECO:0007669"/>
    <property type="project" value="UniProtKB-SubCell"/>
</dbReference>
<evidence type="ECO:0000259" key="9">
    <source>
        <dbReference type="Pfam" id="PF00892"/>
    </source>
</evidence>
<evidence type="ECO:0000256" key="2">
    <source>
        <dbReference type="ARBA" id="ARBA00007362"/>
    </source>
</evidence>
<feature type="transmembrane region" description="Helical" evidence="7">
    <location>
        <begin position="64"/>
        <end position="83"/>
    </location>
</feature>
<keyword evidence="6 7" id="KW-0472">Membrane</keyword>